<organism evidence="2 3">
    <name type="scientific">Horticoccus luteus</name>
    <dbReference type="NCBI Taxonomy" id="2862869"/>
    <lineage>
        <taxon>Bacteria</taxon>
        <taxon>Pseudomonadati</taxon>
        <taxon>Verrucomicrobiota</taxon>
        <taxon>Opitutia</taxon>
        <taxon>Opitutales</taxon>
        <taxon>Opitutaceae</taxon>
        <taxon>Horticoccus</taxon>
    </lineage>
</organism>
<keyword evidence="1" id="KW-0732">Signal</keyword>
<evidence type="ECO:0000313" key="3">
    <source>
        <dbReference type="Proteomes" id="UP000825051"/>
    </source>
</evidence>
<evidence type="ECO:0000313" key="2">
    <source>
        <dbReference type="EMBL" id="QYM79913.1"/>
    </source>
</evidence>
<keyword evidence="3" id="KW-1185">Reference proteome</keyword>
<evidence type="ECO:0000256" key="1">
    <source>
        <dbReference type="SAM" id="SignalP"/>
    </source>
</evidence>
<accession>A0A8F9XKQ1</accession>
<dbReference type="AlphaFoldDB" id="A0A8F9XKQ1"/>
<feature type="signal peptide" evidence="1">
    <location>
        <begin position="1"/>
        <end position="21"/>
    </location>
</feature>
<gene>
    <name evidence="2" type="ORF">K0B96_04655</name>
</gene>
<name>A0A8F9XKQ1_9BACT</name>
<sequence>MRIRSLLAFAALTFAALGASAAQSGFAGTWKLDVAASSPIKPWDTDTRTITLDGDSLSIARHLTWGKDRGADDLTRAKLDARTVTTTPMTYWLDTWYNNAYIGGDKQQHVTGAWIEPNRVFKLDRQLTLEAQQGDVPVHIYDEYHLSADGHTLKVLEIRSTRDQPLTFVFTRA</sequence>
<feature type="chain" id="PRO_5034760162" description="Lipocalin-like protein" evidence="1">
    <location>
        <begin position="22"/>
        <end position="173"/>
    </location>
</feature>
<evidence type="ECO:0008006" key="4">
    <source>
        <dbReference type="Google" id="ProtNLM"/>
    </source>
</evidence>
<reference evidence="2" key="1">
    <citation type="submission" date="2021-08" db="EMBL/GenBank/DDBJ databases">
        <title>Genome of a novel bacterium of the phylum Verrucomicrobia, Oleiharenicola sp. KSB-15.</title>
        <authorList>
            <person name="Chung J.-H."/>
            <person name="Ahn J.-H."/>
            <person name="Yoon Y."/>
            <person name="Kim D.-Y."/>
            <person name="An S.-H."/>
            <person name="Park I."/>
            <person name="Yeon J."/>
        </authorList>
    </citation>
    <scope>NUCLEOTIDE SEQUENCE</scope>
    <source>
        <strain evidence="2">KSB-15</strain>
    </source>
</reference>
<dbReference type="RefSeq" id="WP_220164363.1">
    <property type="nucleotide sequence ID" value="NZ_CP080507.1"/>
</dbReference>
<proteinExistence type="predicted"/>
<dbReference type="KEGG" id="ole:K0B96_04655"/>
<dbReference type="Proteomes" id="UP000825051">
    <property type="component" value="Chromosome"/>
</dbReference>
<protein>
    <recommendedName>
        <fullName evidence="4">Lipocalin-like protein</fullName>
    </recommendedName>
</protein>
<dbReference type="EMBL" id="CP080507">
    <property type="protein sequence ID" value="QYM79913.1"/>
    <property type="molecule type" value="Genomic_DNA"/>
</dbReference>